<organism>
    <name type="scientific">Serpula lacrymans var. lacrymans (strain S7.9)</name>
    <name type="common">Dry rot fungus</name>
    <dbReference type="NCBI Taxonomy" id="578457"/>
    <lineage>
        <taxon>Eukaryota</taxon>
        <taxon>Fungi</taxon>
        <taxon>Dikarya</taxon>
        <taxon>Basidiomycota</taxon>
        <taxon>Agaricomycotina</taxon>
        <taxon>Agaricomycetes</taxon>
        <taxon>Agaricomycetidae</taxon>
        <taxon>Boletales</taxon>
        <taxon>Coniophorineae</taxon>
        <taxon>Serpulaceae</taxon>
        <taxon>Serpula</taxon>
    </lineage>
</organism>
<dbReference type="RefSeq" id="XP_007313526.1">
    <property type="nucleotide sequence ID" value="XM_007313464.1"/>
</dbReference>
<evidence type="ECO:0000256" key="1">
    <source>
        <dbReference type="ARBA" id="ARBA00009042"/>
    </source>
</evidence>
<gene>
    <name evidence="2" type="ORF">SERLADRAFT_456842</name>
</gene>
<dbReference type="Pfam" id="PF07938">
    <property type="entry name" value="Fungal_lectin"/>
    <property type="match status" value="1"/>
</dbReference>
<dbReference type="GeneID" id="18817411"/>
<dbReference type="InterPro" id="IPR012475">
    <property type="entry name" value="Fungal_lectin"/>
</dbReference>
<reference evidence="2" key="1">
    <citation type="submission" date="2011-04" db="EMBL/GenBank/DDBJ databases">
        <title>Evolution of plant cell wall degrading machinery underlies the functional diversity of forest fungi.</title>
        <authorList>
            <consortium name="US DOE Joint Genome Institute (JGI-PGF)"/>
            <person name="Eastwood D.C."/>
            <person name="Floudas D."/>
            <person name="Binder M."/>
            <person name="Majcherczyk A."/>
            <person name="Schneider P."/>
            <person name="Aerts A."/>
            <person name="Asiegbu F.O."/>
            <person name="Baker S.E."/>
            <person name="Barry K."/>
            <person name="Bendiksby M."/>
            <person name="Blumentritt M."/>
            <person name="Coutinho P.M."/>
            <person name="Cullen D."/>
            <person name="Cullen D."/>
            <person name="Gathman A."/>
            <person name="Goodell B."/>
            <person name="Henrissat B."/>
            <person name="Ihrmark K."/>
            <person name="Kauserud H."/>
            <person name="Kohler A."/>
            <person name="LaButti K."/>
            <person name="Lapidus A."/>
            <person name="Lavin J.L."/>
            <person name="Lee Y.-H."/>
            <person name="Lindquist E."/>
            <person name="Lilly W."/>
            <person name="Lucas S."/>
            <person name="Morin E."/>
            <person name="Murat C."/>
            <person name="Oguiza J.A."/>
            <person name="Park J."/>
            <person name="Pisabarro A.G."/>
            <person name="Riley R."/>
            <person name="Rosling A."/>
            <person name="Salamov A."/>
            <person name="Schmidt O."/>
            <person name="Schmutz J."/>
            <person name="Skrede I."/>
            <person name="Stenlid J."/>
            <person name="Wiebenga A."/>
            <person name="Xie X."/>
            <person name="Kues U."/>
            <person name="Hibbett D.S."/>
            <person name="Hoffmeister D."/>
            <person name="Hogberg N."/>
            <person name="Martin F."/>
            <person name="Grigoriev I.V."/>
            <person name="Watkinson S.C."/>
        </authorList>
    </citation>
    <scope>NUCLEOTIDE SEQUENCE</scope>
    <source>
        <strain evidence="2">S7.9</strain>
    </source>
</reference>
<sequence length="164" mass="17792">MSYENILPCNYDTYGSSSAAVQLTTGGNPTRVYYQNVDGRIHELAGNGPLSSGYKDDVLAVAENPRVNTPIAVTTWNDFQQIRVYYINERNEVIEAVYASQTGWVPGAQNIGAAVPGSGLLWAVVDPAVGIRVGYQSVYAPGTITEALYSMSNEVWTTDNANIY</sequence>
<dbReference type="HOGENOM" id="CLU_112141_0_0_1"/>
<name>F8NJ03_SERL9</name>
<dbReference type="SUPFAM" id="SSF89372">
    <property type="entry name" value="Fucose-specific lectin"/>
    <property type="match status" value="1"/>
</dbReference>
<dbReference type="OrthoDB" id="407298at2759"/>
<evidence type="ECO:0000313" key="2">
    <source>
        <dbReference type="EMBL" id="EGO29284.1"/>
    </source>
</evidence>
<dbReference type="KEGG" id="sla:SERLADRAFT_456842"/>
<dbReference type="AlphaFoldDB" id="F8NJ03"/>
<dbReference type="Gene3D" id="2.120.10.70">
    <property type="entry name" value="Fucose-specific lectin"/>
    <property type="match status" value="1"/>
</dbReference>
<proteinExistence type="inferred from homology"/>
<dbReference type="Proteomes" id="UP000008064">
    <property type="component" value="Unassembled WGS sequence"/>
</dbReference>
<dbReference type="EMBL" id="GL945429">
    <property type="protein sequence ID" value="EGO29284.1"/>
    <property type="molecule type" value="Genomic_DNA"/>
</dbReference>
<comment type="similarity">
    <text evidence="1">Belongs to the fungal fucose-specific lectin family.</text>
</comment>
<protein>
    <submittedName>
        <fullName evidence="2">Uncharacterized protein</fullName>
    </submittedName>
</protein>
<accession>F8NJ03</accession>